<keyword evidence="7 12" id="KW-1133">Transmembrane helix</keyword>
<accession>A0AAW0GF36</accession>
<evidence type="ECO:0000256" key="6">
    <source>
        <dbReference type="ARBA" id="ARBA00022824"/>
    </source>
</evidence>
<dbReference type="EMBL" id="JASBNA010000005">
    <property type="protein sequence ID" value="KAK7691391.1"/>
    <property type="molecule type" value="Genomic_DNA"/>
</dbReference>
<feature type="transmembrane region" description="Helical" evidence="12">
    <location>
        <begin position="170"/>
        <end position="188"/>
    </location>
</feature>
<sequence>MSLARVLLGCSQAACYQVASTPPNKATTPQKGRFDVKWHSRISPLVFTIQRPLVWMCTLADFALVLAQQNVFPLPSPIANFILMTLCPSNKISPLRAATLSTRLAGPDVRVTNLAVLGVTLVALGMLLRLLCYRALGTLFTFDLTILPAHKLITSGPYGYVRHPAYTGSLLAFLGIILVNLTPGGWIVECEVLGSGVLGTTLRMGLFMVMYGYWVAVGVSRARAEDAELRKMFGKEWDRYATEVPYWFVPGLI</sequence>
<keyword evidence="9 12" id="KW-0472">Membrane</keyword>
<keyword evidence="14" id="KW-1185">Reference proteome</keyword>
<dbReference type="PANTHER" id="PTHR12714">
    <property type="entry name" value="PROTEIN-S ISOPRENYLCYSTEINE O-METHYLTRANSFERASE"/>
    <property type="match status" value="1"/>
</dbReference>
<evidence type="ECO:0000256" key="8">
    <source>
        <dbReference type="ARBA" id="ARBA00023098"/>
    </source>
</evidence>
<dbReference type="Proteomes" id="UP001385951">
    <property type="component" value="Unassembled WGS sequence"/>
</dbReference>
<keyword evidence="4" id="KW-0949">S-adenosyl-L-methionine</keyword>
<name>A0AAW0GF36_9APHY</name>
<evidence type="ECO:0000256" key="12">
    <source>
        <dbReference type="SAM" id="Phobius"/>
    </source>
</evidence>
<keyword evidence="8" id="KW-0443">Lipid metabolism</keyword>
<organism evidence="13 14">
    <name type="scientific">Cerrena zonata</name>
    <dbReference type="NCBI Taxonomy" id="2478898"/>
    <lineage>
        <taxon>Eukaryota</taxon>
        <taxon>Fungi</taxon>
        <taxon>Dikarya</taxon>
        <taxon>Basidiomycota</taxon>
        <taxon>Agaricomycotina</taxon>
        <taxon>Agaricomycetes</taxon>
        <taxon>Polyporales</taxon>
        <taxon>Cerrenaceae</taxon>
        <taxon>Cerrena</taxon>
    </lineage>
</organism>
<proteinExistence type="predicted"/>
<feature type="transmembrane region" description="Helical" evidence="12">
    <location>
        <begin position="200"/>
        <end position="222"/>
    </location>
</feature>
<reference evidence="13 14" key="1">
    <citation type="submission" date="2022-09" db="EMBL/GenBank/DDBJ databases">
        <authorList>
            <person name="Palmer J.M."/>
        </authorList>
    </citation>
    <scope>NUCLEOTIDE SEQUENCE [LARGE SCALE GENOMIC DNA]</scope>
    <source>
        <strain evidence="13 14">DSM 7382</strain>
    </source>
</reference>
<keyword evidence="5 12" id="KW-0812">Transmembrane</keyword>
<keyword evidence="11" id="KW-1208">Phospholipid metabolism</keyword>
<keyword evidence="6" id="KW-0256">Endoplasmic reticulum</keyword>
<gene>
    <name evidence="13" type="ORF">QCA50_004790</name>
</gene>
<dbReference type="GO" id="GO:0008168">
    <property type="term" value="F:methyltransferase activity"/>
    <property type="evidence" value="ECO:0007669"/>
    <property type="project" value="UniProtKB-KW"/>
</dbReference>
<dbReference type="GO" id="GO:0008654">
    <property type="term" value="P:phospholipid biosynthetic process"/>
    <property type="evidence" value="ECO:0007669"/>
    <property type="project" value="UniProtKB-KW"/>
</dbReference>
<evidence type="ECO:0000256" key="4">
    <source>
        <dbReference type="ARBA" id="ARBA00022691"/>
    </source>
</evidence>
<evidence type="ECO:0008006" key="15">
    <source>
        <dbReference type="Google" id="ProtNLM"/>
    </source>
</evidence>
<keyword evidence="10" id="KW-0594">Phospholipid biosynthesis</keyword>
<evidence type="ECO:0000256" key="2">
    <source>
        <dbReference type="ARBA" id="ARBA00022516"/>
    </source>
</evidence>
<dbReference type="AlphaFoldDB" id="A0AAW0GF36"/>
<evidence type="ECO:0000256" key="1">
    <source>
        <dbReference type="ARBA" id="ARBA00004127"/>
    </source>
</evidence>
<evidence type="ECO:0000313" key="14">
    <source>
        <dbReference type="Proteomes" id="UP001385951"/>
    </source>
</evidence>
<evidence type="ECO:0000313" key="13">
    <source>
        <dbReference type="EMBL" id="KAK7691391.1"/>
    </source>
</evidence>
<feature type="transmembrane region" description="Helical" evidence="12">
    <location>
        <begin position="111"/>
        <end position="132"/>
    </location>
</feature>
<evidence type="ECO:0000256" key="3">
    <source>
        <dbReference type="ARBA" id="ARBA00022603"/>
    </source>
</evidence>
<dbReference type="InterPro" id="IPR007318">
    <property type="entry name" value="Phopholipid_MeTrfase"/>
</dbReference>
<protein>
    <recommendedName>
        <fullName evidence="15">Protein-S-isoprenylcysteine O-methyltransferase</fullName>
    </recommendedName>
</protein>
<keyword evidence="3" id="KW-0489">Methyltransferase</keyword>
<dbReference type="PANTHER" id="PTHR12714:SF9">
    <property type="entry name" value="PROTEIN-S-ISOPRENYLCYSTEINE O-METHYLTRANSFERASE"/>
    <property type="match status" value="1"/>
</dbReference>
<evidence type="ECO:0000256" key="7">
    <source>
        <dbReference type="ARBA" id="ARBA00022989"/>
    </source>
</evidence>
<evidence type="ECO:0000256" key="10">
    <source>
        <dbReference type="ARBA" id="ARBA00023209"/>
    </source>
</evidence>
<dbReference type="GO" id="GO:0012505">
    <property type="term" value="C:endomembrane system"/>
    <property type="evidence" value="ECO:0007669"/>
    <property type="project" value="UniProtKB-SubCell"/>
</dbReference>
<evidence type="ECO:0000256" key="5">
    <source>
        <dbReference type="ARBA" id="ARBA00022692"/>
    </source>
</evidence>
<evidence type="ECO:0000256" key="9">
    <source>
        <dbReference type="ARBA" id="ARBA00023136"/>
    </source>
</evidence>
<keyword evidence="3" id="KW-0808">Transferase</keyword>
<dbReference type="Pfam" id="PF04191">
    <property type="entry name" value="PEMT"/>
    <property type="match status" value="1"/>
</dbReference>
<keyword evidence="2" id="KW-0444">Lipid biosynthesis</keyword>
<dbReference type="Gene3D" id="1.20.120.1630">
    <property type="match status" value="1"/>
</dbReference>
<evidence type="ECO:0000256" key="11">
    <source>
        <dbReference type="ARBA" id="ARBA00023264"/>
    </source>
</evidence>
<comment type="caution">
    <text evidence="13">The sequence shown here is derived from an EMBL/GenBank/DDBJ whole genome shotgun (WGS) entry which is preliminary data.</text>
</comment>
<dbReference type="GO" id="GO:0032259">
    <property type="term" value="P:methylation"/>
    <property type="evidence" value="ECO:0007669"/>
    <property type="project" value="UniProtKB-KW"/>
</dbReference>
<comment type="subcellular location">
    <subcellularLocation>
        <location evidence="1">Endomembrane system</location>
        <topology evidence="1">Multi-pass membrane protein</topology>
    </subcellularLocation>
</comment>